<dbReference type="PANTHER" id="PTHR33116:SF78">
    <property type="entry name" value="OS12G0587133 PROTEIN"/>
    <property type="match status" value="1"/>
</dbReference>
<dbReference type="Pfam" id="PF13966">
    <property type="entry name" value="zf-RVT"/>
    <property type="match status" value="1"/>
</dbReference>
<dbReference type="PANTHER" id="PTHR33116">
    <property type="entry name" value="REVERSE TRANSCRIPTASE ZINC-BINDING DOMAIN-CONTAINING PROTEIN-RELATED-RELATED"/>
    <property type="match status" value="1"/>
</dbReference>
<comment type="caution">
    <text evidence="3">The sequence shown here is derived from an EMBL/GenBank/DDBJ whole genome shotgun (WGS) entry which is preliminary data.</text>
</comment>
<evidence type="ECO:0000313" key="3">
    <source>
        <dbReference type="EMBL" id="KAK1274597.1"/>
    </source>
</evidence>
<organism evidence="3 4">
    <name type="scientific">Acorus gramineus</name>
    <name type="common">Dwarf sweet flag</name>
    <dbReference type="NCBI Taxonomy" id="55184"/>
    <lineage>
        <taxon>Eukaryota</taxon>
        <taxon>Viridiplantae</taxon>
        <taxon>Streptophyta</taxon>
        <taxon>Embryophyta</taxon>
        <taxon>Tracheophyta</taxon>
        <taxon>Spermatophyta</taxon>
        <taxon>Magnoliopsida</taxon>
        <taxon>Liliopsida</taxon>
        <taxon>Acoraceae</taxon>
        <taxon>Acorus</taxon>
    </lineage>
</organism>
<keyword evidence="4" id="KW-1185">Reference proteome</keyword>
<dbReference type="InterPro" id="IPR026960">
    <property type="entry name" value="RVT-Znf"/>
</dbReference>
<reference evidence="3" key="1">
    <citation type="journal article" date="2023" name="Nat. Commun.">
        <title>Diploid and tetraploid genomes of Acorus and the evolution of monocots.</title>
        <authorList>
            <person name="Ma L."/>
            <person name="Liu K.W."/>
            <person name="Li Z."/>
            <person name="Hsiao Y.Y."/>
            <person name="Qi Y."/>
            <person name="Fu T."/>
            <person name="Tang G.D."/>
            <person name="Zhang D."/>
            <person name="Sun W.H."/>
            <person name="Liu D.K."/>
            <person name="Li Y."/>
            <person name="Chen G.Z."/>
            <person name="Liu X.D."/>
            <person name="Liao X.Y."/>
            <person name="Jiang Y.T."/>
            <person name="Yu X."/>
            <person name="Hao Y."/>
            <person name="Huang J."/>
            <person name="Zhao X.W."/>
            <person name="Ke S."/>
            <person name="Chen Y.Y."/>
            <person name="Wu W.L."/>
            <person name="Hsu J.L."/>
            <person name="Lin Y.F."/>
            <person name="Huang M.D."/>
            <person name="Li C.Y."/>
            <person name="Huang L."/>
            <person name="Wang Z.W."/>
            <person name="Zhao X."/>
            <person name="Zhong W.Y."/>
            <person name="Peng D.H."/>
            <person name="Ahmad S."/>
            <person name="Lan S."/>
            <person name="Zhang J.S."/>
            <person name="Tsai W.C."/>
            <person name="Van de Peer Y."/>
            <person name="Liu Z.J."/>
        </authorList>
    </citation>
    <scope>NUCLEOTIDE SEQUENCE</scope>
    <source>
        <strain evidence="3">SCP</strain>
    </source>
</reference>
<dbReference type="AlphaFoldDB" id="A0AAV9BEM5"/>
<proteinExistence type="predicted"/>
<dbReference type="EMBL" id="JAUJYN010000004">
    <property type="protein sequence ID" value="KAK1274597.1"/>
    <property type="molecule type" value="Genomic_DNA"/>
</dbReference>
<evidence type="ECO:0000313" key="4">
    <source>
        <dbReference type="Proteomes" id="UP001179952"/>
    </source>
</evidence>
<evidence type="ECO:0008006" key="5">
    <source>
        <dbReference type="Google" id="ProtNLM"/>
    </source>
</evidence>
<protein>
    <recommendedName>
        <fullName evidence="5">Reverse transcriptase domain-containing protein</fullName>
    </recommendedName>
</protein>
<feature type="domain" description="Reverse transcriptase zinc-binding" evidence="2">
    <location>
        <begin position="389"/>
        <end position="472"/>
    </location>
</feature>
<sequence length="619" mass="70310">MAVLKVSSQLLVDYVWETLPPPLLFVLVMNVLSSMIEEAVSRGKVGRFIHSKLNVSHLCFADDLMIFTDCSHSSAMELRRVLDSFSQASRLFLNHSKSQLFCSSNMDSMSSTLDIPLCSLPVKHLGLPLQTGTLSNSSCLPLIDKVRKRLQSWAGLYLSKAGRLELIHSVISSYSLFWTAGFSLPKKSIRTLEQIARSFLWAGEEGRQKQHAVSWDQICLPKDEGGLGLKRLVDWNSAAMGVQLWELASNLPSIWAVWMKQRYFRKRNIWTSKASSSGSSVWKHILGSASWIRILTKYVIFEGKSINLWSDPWLKGYGLDHFFNSRGRFLWGPPQSTSVGLLIHAGTWVKPPRWPQDLDDLWEEIAQLDVGGEGEDILVWTGNKTGSMSYRSAWNFVRRTKPSLDWTKAIWHSSQPPRWSFLCWQAALNRLPTLDRLWKRHLVPSKRCVLCLTEDETALHLFYSCPFSGLLWRFLSHKLKLNRTGLNSLGELFLWFTSSASSNSGKRIIHFLLAQIFWLIWKARKEQIFKLCSTSSSKVMKCIISCTRSRFAGCKLEKGVLAEELSSLLGLDVECYLPSIQEITWSPPPLGWLKANSDGSKSNDQLRMVPLLEICMVTA</sequence>
<gene>
    <name evidence="3" type="ORF">QJS04_geneDACA023318</name>
</gene>
<reference evidence="3" key="2">
    <citation type="submission" date="2023-06" db="EMBL/GenBank/DDBJ databases">
        <authorList>
            <person name="Ma L."/>
            <person name="Liu K.-W."/>
            <person name="Li Z."/>
            <person name="Hsiao Y.-Y."/>
            <person name="Qi Y."/>
            <person name="Fu T."/>
            <person name="Tang G."/>
            <person name="Zhang D."/>
            <person name="Sun W.-H."/>
            <person name="Liu D.-K."/>
            <person name="Li Y."/>
            <person name="Chen G.-Z."/>
            <person name="Liu X.-D."/>
            <person name="Liao X.-Y."/>
            <person name="Jiang Y.-T."/>
            <person name="Yu X."/>
            <person name="Hao Y."/>
            <person name="Huang J."/>
            <person name="Zhao X.-W."/>
            <person name="Ke S."/>
            <person name="Chen Y.-Y."/>
            <person name="Wu W.-L."/>
            <person name="Hsu J.-L."/>
            <person name="Lin Y.-F."/>
            <person name="Huang M.-D."/>
            <person name="Li C.-Y."/>
            <person name="Huang L."/>
            <person name="Wang Z.-W."/>
            <person name="Zhao X."/>
            <person name="Zhong W.-Y."/>
            <person name="Peng D.-H."/>
            <person name="Ahmad S."/>
            <person name="Lan S."/>
            <person name="Zhang J.-S."/>
            <person name="Tsai W.-C."/>
            <person name="Van De Peer Y."/>
            <person name="Liu Z.-J."/>
        </authorList>
    </citation>
    <scope>NUCLEOTIDE SEQUENCE</scope>
    <source>
        <strain evidence="3">SCP</strain>
        <tissue evidence="3">Leaves</tissue>
    </source>
</reference>
<name>A0AAV9BEM5_ACOGR</name>
<evidence type="ECO:0000259" key="2">
    <source>
        <dbReference type="Pfam" id="PF13966"/>
    </source>
</evidence>
<dbReference type="InterPro" id="IPR000477">
    <property type="entry name" value="RT_dom"/>
</dbReference>
<dbReference type="Proteomes" id="UP001179952">
    <property type="component" value="Unassembled WGS sequence"/>
</dbReference>
<evidence type="ECO:0000259" key="1">
    <source>
        <dbReference type="Pfam" id="PF00078"/>
    </source>
</evidence>
<feature type="domain" description="Reverse transcriptase" evidence="1">
    <location>
        <begin position="22"/>
        <end position="127"/>
    </location>
</feature>
<dbReference type="Pfam" id="PF00078">
    <property type="entry name" value="RVT_1"/>
    <property type="match status" value="1"/>
</dbReference>
<accession>A0AAV9BEM5</accession>